<dbReference type="Pfam" id="PF13603">
    <property type="entry name" value="tRNA-synt_1_2"/>
    <property type="match status" value="1"/>
</dbReference>
<keyword evidence="7 9" id="KW-0030">Aminoacyl-tRNA synthetase</keyword>
<dbReference type="FunFam" id="3.40.50.620:FF:000077">
    <property type="entry name" value="Leucine--tRNA ligase"/>
    <property type="match status" value="1"/>
</dbReference>
<keyword evidence="5 9" id="KW-0067">ATP-binding</keyword>
<dbReference type="InterPro" id="IPR014729">
    <property type="entry name" value="Rossmann-like_a/b/a_fold"/>
</dbReference>
<comment type="similarity">
    <text evidence="1 9">Belongs to the class-I aminoacyl-tRNA synthetase family.</text>
</comment>
<dbReference type="Pfam" id="PF08264">
    <property type="entry name" value="Anticodon_1"/>
    <property type="match status" value="1"/>
</dbReference>
<dbReference type="FunFam" id="1.10.730.10:FF:000011">
    <property type="entry name" value="Leucine--tRNA ligase chloroplastic/mitochondrial"/>
    <property type="match status" value="1"/>
</dbReference>
<dbReference type="GO" id="GO:0005524">
    <property type="term" value="F:ATP binding"/>
    <property type="evidence" value="ECO:0007669"/>
    <property type="project" value="UniProtKB-KW"/>
</dbReference>
<dbReference type="InterPro" id="IPR013155">
    <property type="entry name" value="M/V/L/I-tRNA-synth_anticd-bd"/>
</dbReference>
<dbReference type="EMBL" id="BTGU01000006">
    <property type="protein sequence ID" value="GMN36378.1"/>
    <property type="molecule type" value="Genomic_DNA"/>
</dbReference>
<evidence type="ECO:0000256" key="9">
    <source>
        <dbReference type="RuleBase" id="RU363039"/>
    </source>
</evidence>
<reference evidence="14" key="1">
    <citation type="submission" date="2023-07" db="EMBL/GenBank/DDBJ databases">
        <title>draft genome sequence of fig (Ficus carica).</title>
        <authorList>
            <person name="Takahashi T."/>
            <person name="Nishimura K."/>
        </authorList>
    </citation>
    <scope>NUCLEOTIDE SEQUENCE</scope>
</reference>
<dbReference type="PRINTS" id="PR00985">
    <property type="entry name" value="TRNASYNTHLEU"/>
</dbReference>
<dbReference type="SUPFAM" id="SSF52374">
    <property type="entry name" value="Nucleotidylyl transferase"/>
    <property type="match status" value="2"/>
</dbReference>
<keyword evidence="6 9" id="KW-0648">Protein biosynthesis</keyword>
<evidence type="ECO:0000259" key="11">
    <source>
        <dbReference type="Pfam" id="PF08264"/>
    </source>
</evidence>
<evidence type="ECO:0000256" key="6">
    <source>
        <dbReference type="ARBA" id="ARBA00022917"/>
    </source>
</evidence>
<evidence type="ECO:0000256" key="7">
    <source>
        <dbReference type="ARBA" id="ARBA00023146"/>
    </source>
</evidence>
<dbReference type="CDD" id="cd00812">
    <property type="entry name" value="LeuRS_core"/>
    <property type="match status" value="1"/>
</dbReference>
<gene>
    <name evidence="14" type="ORF">TIFTF001_005967</name>
</gene>
<dbReference type="GO" id="GO:0005829">
    <property type="term" value="C:cytosol"/>
    <property type="evidence" value="ECO:0007669"/>
    <property type="project" value="TreeGrafter"/>
</dbReference>
<dbReference type="Proteomes" id="UP001187192">
    <property type="component" value="Unassembled WGS sequence"/>
</dbReference>
<comment type="catalytic activity">
    <reaction evidence="8">
        <text>tRNA(Leu) + L-leucine + ATP = L-leucyl-tRNA(Leu) + AMP + diphosphate</text>
        <dbReference type="Rhea" id="RHEA:11688"/>
        <dbReference type="Rhea" id="RHEA-COMP:9613"/>
        <dbReference type="Rhea" id="RHEA-COMP:9622"/>
        <dbReference type="ChEBI" id="CHEBI:30616"/>
        <dbReference type="ChEBI" id="CHEBI:33019"/>
        <dbReference type="ChEBI" id="CHEBI:57427"/>
        <dbReference type="ChEBI" id="CHEBI:78442"/>
        <dbReference type="ChEBI" id="CHEBI:78494"/>
        <dbReference type="ChEBI" id="CHEBI:456215"/>
        <dbReference type="EC" id="6.1.1.4"/>
    </reaction>
</comment>
<evidence type="ECO:0000256" key="8">
    <source>
        <dbReference type="ARBA" id="ARBA00047469"/>
    </source>
</evidence>
<dbReference type="Gene3D" id="3.40.50.620">
    <property type="entry name" value="HUPs"/>
    <property type="match status" value="3"/>
</dbReference>
<keyword evidence="15" id="KW-1185">Reference proteome</keyword>
<dbReference type="PANTHER" id="PTHR43740">
    <property type="entry name" value="LEUCYL-TRNA SYNTHETASE"/>
    <property type="match status" value="1"/>
</dbReference>
<dbReference type="HAMAP" id="MF_00049_B">
    <property type="entry name" value="Leu_tRNA_synth_B"/>
    <property type="match status" value="1"/>
</dbReference>
<dbReference type="AlphaFoldDB" id="A0AA87ZHJ2"/>
<dbReference type="GO" id="GO:0005739">
    <property type="term" value="C:mitochondrion"/>
    <property type="evidence" value="ECO:0007669"/>
    <property type="project" value="UniProtKB-ARBA"/>
</dbReference>
<dbReference type="InterPro" id="IPR002302">
    <property type="entry name" value="Leu-tRNA-ligase"/>
</dbReference>
<dbReference type="PANTHER" id="PTHR43740:SF2">
    <property type="entry name" value="LEUCINE--TRNA LIGASE, MITOCHONDRIAL"/>
    <property type="match status" value="1"/>
</dbReference>
<dbReference type="Gene3D" id="1.10.730.10">
    <property type="entry name" value="Isoleucyl-tRNA Synthetase, Domain 1"/>
    <property type="match status" value="1"/>
</dbReference>
<dbReference type="SUPFAM" id="SSF50677">
    <property type="entry name" value="ValRS/IleRS/LeuRS editing domain"/>
    <property type="match status" value="1"/>
</dbReference>
<dbReference type="InterPro" id="IPR009008">
    <property type="entry name" value="Val/Leu/Ile-tRNA-synth_edit"/>
</dbReference>
<protein>
    <recommendedName>
        <fullName evidence="2">leucine--tRNA ligase</fullName>
        <ecNumber evidence="2">6.1.1.4</ecNumber>
    </recommendedName>
</protein>
<feature type="domain" description="Methionyl/Valyl/Leucyl/Isoleucyl-tRNA synthetase anticodon-binding" evidence="11">
    <location>
        <begin position="864"/>
        <end position="971"/>
    </location>
</feature>
<comment type="caution">
    <text evidence="14">The sequence shown here is derived from an EMBL/GenBank/DDBJ whole genome shotgun (WGS) entry which is preliminary data.</text>
</comment>
<evidence type="ECO:0000256" key="3">
    <source>
        <dbReference type="ARBA" id="ARBA00022598"/>
    </source>
</evidence>
<dbReference type="Pfam" id="PF09334">
    <property type="entry name" value="tRNA-synt_1g"/>
    <property type="match status" value="1"/>
</dbReference>
<evidence type="ECO:0000256" key="1">
    <source>
        <dbReference type="ARBA" id="ARBA00005594"/>
    </source>
</evidence>
<keyword evidence="4 9" id="KW-0547">Nucleotide-binding</keyword>
<dbReference type="GO" id="GO:0002161">
    <property type="term" value="F:aminoacyl-tRNA deacylase activity"/>
    <property type="evidence" value="ECO:0007669"/>
    <property type="project" value="InterPro"/>
</dbReference>
<dbReference type="GO" id="GO:0006429">
    <property type="term" value="P:leucyl-tRNA aminoacylation"/>
    <property type="evidence" value="ECO:0007669"/>
    <property type="project" value="InterPro"/>
</dbReference>
<dbReference type="InterPro" id="IPR015413">
    <property type="entry name" value="Methionyl/Leucyl_tRNA_Synth"/>
</dbReference>
<organism evidence="14 15">
    <name type="scientific">Ficus carica</name>
    <name type="common">Common fig</name>
    <dbReference type="NCBI Taxonomy" id="3494"/>
    <lineage>
        <taxon>Eukaryota</taxon>
        <taxon>Viridiplantae</taxon>
        <taxon>Streptophyta</taxon>
        <taxon>Embryophyta</taxon>
        <taxon>Tracheophyta</taxon>
        <taxon>Spermatophyta</taxon>
        <taxon>Magnoliopsida</taxon>
        <taxon>eudicotyledons</taxon>
        <taxon>Gunneridae</taxon>
        <taxon>Pentapetalae</taxon>
        <taxon>rosids</taxon>
        <taxon>fabids</taxon>
        <taxon>Rosales</taxon>
        <taxon>Moraceae</taxon>
        <taxon>Ficeae</taxon>
        <taxon>Ficus</taxon>
    </lineage>
</organism>
<dbReference type="InterPro" id="IPR002300">
    <property type="entry name" value="aa-tRNA-synth_Ia"/>
</dbReference>
<feature type="domain" description="Aminoacyl-tRNA synthetase class Ia" evidence="10">
    <location>
        <begin position="778"/>
        <end position="808"/>
    </location>
</feature>
<dbReference type="Pfam" id="PF00133">
    <property type="entry name" value="tRNA-synt_1"/>
    <property type="match status" value="1"/>
</dbReference>
<keyword evidence="3 9" id="KW-0436">Ligase</keyword>
<accession>A0AA87ZHJ2</accession>
<evidence type="ECO:0000259" key="13">
    <source>
        <dbReference type="Pfam" id="PF13603"/>
    </source>
</evidence>
<dbReference type="NCBIfam" id="TIGR00396">
    <property type="entry name" value="leuS_bact"/>
    <property type="match status" value="1"/>
</dbReference>
<name>A0AA87ZHJ2_FICCA</name>
<dbReference type="SUPFAM" id="SSF47323">
    <property type="entry name" value="Anticodon-binding domain of a subclass of class I aminoacyl-tRNA synthetases"/>
    <property type="match status" value="1"/>
</dbReference>
<evidence type="ECO:0000256" key="4">
    <source>
        <dbReference type="ARBA" id="ARBA00022741"/>
    </source>
</evidence>
<evidence type="ECO:0000259" key="10">
    <source>
        <dbReference type="Pfam" id="PF00133"/>
    </source>
</evidence>
<evidence type="ECO:0000313" key="14">
    <source>
        <dbReference type="EMBL" id="GMN36378.1"/>
    </source>
</evidence>
<dbReference type="FunFam" id="3.40.50.620:FF:000056">
    <property type="entry name" value="Leucine--tRNA ligase"/>
    <property type="match status" value="1"/>
</dbReference>
<dbReference type="InterPro" id="IPR025709">
    <property type="entry name" value="Leu_tRNA-synth_edit"/>
</dbReference>
<evidence type="ECO:0000256" key="2">
    <source>
        <dbReference type="ARBA" id="ARBA00013164"/>
    </source>
</evidence>
<evidence type="ECO:0000259" key="12">
    <source>
        <dbReference type="Pfam" id="PF09334"/>
    </source>
</evidence>
<dbReference type="FunFam" id="1.10.730.10:FF:000012">
    <property type="entry name" value="Leucine--tRNA ligase"/>
    <property type="match status" value="1"/>
</dbReference>
<feature type="domain" description="Methionyl/Leucyl tRNA synthetase" evidence="12">
    <location>
        <begin position="161"/>
        <end position="284"/>
    </location>
</feature>
<dbReference type="FunFam" id="3.90.740.10:FF:000049">
    <property type="entry name" value="Os01g0120300 protein"/>
    <property type="match status" value="1"/>
</dbReference>
<dbReference type="CDD" id="cd07958">
    <property type="entry name" value="Anticodon_Ia_Leu_BEm"/>
    <property type="match status" value="1"/>
</dbReference>
<proteinExistence type="inferred from homology"/>
<feature type="domain" description="Leucyl-tRNA synthetase editing" evidence="13">
    <location>
        <begin position="342"/>
        <end position="535"/>
    </location>
</feature>
<evidence type="ECO:0000256" key="5">
    <source>
        <dbReference type="ARBA" id="ARBA00022840"/>
    </source>
</evidence>
<dbReference type="GO" id="GO:0004823">
    <property type="term" value="F:leucine-tRNA ligase activity"/>
    <property type="evidence" value="ECO:0007669"/>
    <property type="project" value="UniProtKB-EC"/>
</dbReference>
<evidence type="ECO:0000313" key="15">
    <source>
        <dbReference type="Proteomes" id="UP001187192"/>
    </source>
</evidence>
<dbReference type="InterPro" id="IPR009080">
    <property type="entry name" value="tRNAsynth_Ia_anticodon-bd"/>
</dbReference>
<dbReference type="EC" id="6.1.1.4" evidence="2"/>
<sequence length="1024" mass="116180">MNSQHLQTLLHMQALPPPSPILSGSLRSRKFSNTTTNVRKTSLFLRLCNKTFDFGVRGSSRGAIRCSVAKEEASEQEQQHQLGVRRAYPFHEIEPKWQRFWEDNSTFRTPDDVDTSKPKFYVLDMFPYPRCGKNGEFWVFWDVNGYLCCLFGSNCCSGAGLHVGHPLGYTATDILARFKRMQGYNVLHPMGWDAFGLPAEQYAIETGTHPKITTERNINRFRTQLKSLGFSYDWNREISTTEPDYYKWTQWIFLQLLKRGLAYQAEVPVNWCPALGTVLANEEVVDGVSERGGHPVIRKALSLFITKQPMRQWMLRITAYADRLLEDLDDLDWPESVKDMQRNWIGRSEGAQMEFPVLDGDGQERDIKIEIYTTRPDTIFGATYLVMAPEHPLLPSIMTPDQRKNVEEYIDIASRKSDLERTELQKEKNGVFSGCYARNPVNGEAIPVWVADYVLGSYGTGAIMAVPAHDTRDYEFASKYDILIRWVVTPDDKKLGDTGKAFSGEGVVINSSSKFGLDINGLPSKEAASKVIEWAEENGKGKKKVVLSLLKFPILGVNYKLRDWLFARQRYWGEPIPVVFLDGTRETVPLLETDLPLMLPELDDFTPTGTGEPPLTKAEYWVKAKDPVSGMPARRETNTMPQWAGSCWYYLRFMDPRNSKELVAKSKEKYWSPVDVYVGGAEHAVLHLLYSRFWHKALYDIGVVSTKEPFKCVINQGIILGEVQYMACRDPDGNLISAESAETIGEYIQEQVPEEKVMKSGDSFVLKDNPKISLIARAHKMSKSRGNVVNPDDVVSEYGADSLRLYEMFMGPLRDSKTWNTSGIEGVHRFLGRTWRLIVGSPLPDGTFQDGTVVGDEKPTLEQLRSFHKCIAKVTEEIEGTRFNTGISAMMEFLNVAYKWDKHPKSIIEAFVLLLSPYAPHMAEELWSRLGHSESLAYEPFPKADPAYLKEYTIVLPVQINGKTRGTIQVEETCTEEDAFQLASQDEKLSKYLSGRSIKKRIFVPGKILNVILDRENAKVGDSQ</sequence>
<dbReference type="Gene3D" id="3.90.740.10">
    <property type="entry name" value="Valyl/Leucyl/Isoleucyl-tRNA synthetase, editing domain"/>
    <property type="match status" value="1"/>
</dbReference>